<name>A0A381NG24_9ZZZZ</name>
<feature type="transmembrane region" description="Helical" evidence="5">
    <location>
        <begin position="145"/>
        <end position="164"/>
    </location>
</feature>
<feature type="transmembrane region" description="Helical" evidence="5">
    <location>
        <begin position="291"/>
        <end position="310"/>
    </location>
</feature>
<dbReference type="EMBL" id="UINC01000333">
    <property type="protein sequence ID" value="SUZ53477.1"/>
    <property type="molecule type" value="Genomic_DNA"/>
</dbReference>
<dbReference type="CDD" id="cd07042">
    <property type="entry name" value="STAS_SulP_like_sulfate_transporter"/>
    <property type="match status" value="1"/>
</dbReference>
<evidence type="ECO:0000256" key="5">
    <source>
        <dbReference type="SAM" id="Phobius"/>
    </source>
</evidence>
<comment type="subcellular location">
    <subcellularLocation>
        <location evidence="1">Membrane</location>
        <topology evidence="1">Multi-pass membrane protein</topology>
    </subcellularLocation>
</comment>
<feature type="transmembrane region" description="Helical" evidence="5">
    <location>
        <begin position="20"/>
        <end position="36"/>
    </location>
</feature>
<feature type="domain" description="STAS" evidence="6">
    <location>
        <begin position="402"/>
        <end position="490"/>
    </location>
</feature>
<evidence type="ECO:0000313" key="7">
    <source>
        <dbReference type="EMBL" id="SUZ53477.1"/>
    </source>
</evidence>
<dbReference type="PANTHER" id="PTHR11814">
    <property type="entry name" value="SULFATE TRANSPORTER"/>
    <property type="match status" value="1"/>
</dbReference>
<dbReference type="AlphaFoldDB" id="A0A381NG24"/>
<dbReference type="InterPro" id="IPR011547">
    <property type="entry name" value="SLC26A/SulP_dom"/>
</dbReference>
<dbReference type="InterPro" id="IPR036513">
    <property type="entry name" value="STAS_dom_sf"/>
</dbReference>
<proteinExistence type="predicted"/>
<evidence type="ECO:0000256" key="3">
    <source>
        <dbReference type="ARBA" id="ARBA00022989"/>
    </source>
</evidence>
<evidence type="ECO:0000256" key="2">
    <source>
        <dbReference type="ARBA" id="ARBA00022692"/>
    </source>
</evidence>
<feature type="transmembrane region" description="Helical" evidence="5">
    <location>
        <begin position="218"/>
        <end position="241"/>
    </location>
</feature>
<evidence type="ECO:0000256" key="4">
    <source>
        <dbReference type="ARBA" id="ARBA00023136"/>
    </source>
</evidence>
<gene>
    <name evidence="7" type="ORF">METZ01_LOCUS6331</name>
</gene>
<keyword evidence="2 5" id="KW-0812">Transmembrane</keyword>
<accession>A0A381NG24</accession>
<keyword evidence="3 5" id="KW-1133">Transmembrane helix</keyword>
<keyword evidence="4 5" id="KW-0472">Membrane</keyword>
<dbReference type="Gene3D" id="3.30.750.24">
    <property type="entry name" value="STAS domain"/>
    <property type="match status" value="1"/>
</dbReference>
<feature type="transmembrane region" description="Helical" evidence="5">
    <location>
        <begin position="171"/>
        <end position="191"/>
    </location>
</feature>
<feature type="transmembrane region" description="Helical" evidence="5">
    <location>
        <begin position="100"/>
        <end position="119"/>
    </location>
</feature>
<dbReference type="Pfam" id="PF01740">
    <property type="entry name" value="STAS"/>
    <property type="match status" value="1"/>
</dbReference>
<protein>
    <recommendedName>
        <fullName evidence="6">STAS domain-containing protein</fullName>
    </recommendedName>
</protein>
<dbReference type="PROSITE" id="PS50801">
    <property type="entry name" value="STAS"/>
    <property type="match status" value="1"/>
</dbReference>
<dbReference type="InterPro" id="IPR001902">
    <property type="entry name" value="SLC26A/SulP_fam"/>
</dbReference>
<dbReference type="SUPFAM" id="SSF52091">
    <property type="entry name" value="SpoIIaa-like"/>
    <property type="match status" value="1"/>
</dbReference>
<organism evidence="7">
    <name type="scientific">marine metagenome</name>
    <dbReference type="NCBI Taxonomy" id="408172"/>
    <lineage>
        <taxon>unclassified sequences</taxon>
        <taxon>metagenomes</taxon>
        <taxon>ecological metagenomes</taxon>
    </lineage>
</organism>
<dbReference type="GO" id="GO:0055085">
    <property type="term" value="P:transmembrane transport"/>
    <property type="evidence" value="ECO:0007669"/>
    <property type="project" value="InterPro"/>
</dbReference>
<dbReference type="GO" id="GO:0016020">
    <property type="term" value="C:membrane"/>
    <property type="evidence" value="ECO:0007669"/>
    <property type="project" value="UniProtKB-SubCell"/>
</dbReference>
<evidence type="ECO:0000256" key="1">
    <source>
        <dbReference type="ARBA" id="ARBA00004141"/>
    </source>
</evidence>
<dbReference type="Pfam" id="PF00916">
    <property type="entry name" value="Sulfate_transp"/>
    <property type="match status" value="1"/>
</dbReference>
<feature type="transmembrane region" description="Helical" evidence="5">
    <location>
        <begin position="67"/>
        <end position="88"/>
    </location>
</feature>
<evidence type="ECO:0000259" key="6">
    <source>
        <dbReference type="PROSITE" id="PS50801"/>
    </source>
</evidence>
<sequence>MLIPGSMAYAELAGLPSHHGLYAAAAAPIVAALYASSPYLQTGPVAMTALLTLGALLPLAEPGTAEFTSLAALLAVVCGLVRLAVGLTKSGWVSYLMSRAVMTGFTSAVAILIVCARLPSTFGVDVSEANVGVVRGAFLTLSDPGSWELVALTLTVTSVIIILIGRAIHTLVPGVLIAALMGLLFSIIFGYEGSIVGEIPVGLPAVSIDLPWSSLPALFLPGAVIAVVGFADSASIARVFANEDRQRWNPSREFLSQGMANVAAGFVGGLPVGGSFARSSVNRLSGATSRWSGLIAGLVVLAFLPVSNVLSPLPQAVLSGIVIAAIWPLFRVKELVNLWAMSGPQGVVGWGTFGLTLTLAPRIEQAVVLGVVMATAAHMWRELSTAVETRIEGEDLHFQPKGVLWFGSAPALEDTLLSSLAQEPGVKRIIVHCGGLGRIDLTAAQGIARIAEQAQVAGLKMEIREAPEHAYRVLQAVGLESIQYPIPNGD</sequence>
<dbReference type="InterPro" id="IPR002645">
    <property type="entry name" value="STAS_dom"/>
</dbReference>
<reference evidence="7" key="1">
    <citation type="submission" date="2018-05" db="EMBL/GenBank/DDBJ databases">
        <authorList>
            <person name="Lanie J.A."/>
            <person name="Ng W.-L."/>
            <person name="Kazmierczak K.M."/>
            <person name="Andrzejewski T.M."/>
            <person name="Davidsen T.M."/>
            <person name="Wayne K.J."/>
            <person name="Tettelin H."/>
            <person name="Glass J.I."/>
            <person name="Rusch D."/>
            <person name="Podicherti R."/>
            <person name="Tsui H.-C.T."/>
            <person name="Winkler M.E."/>
        </authorList>
    </citation>
    <scope>NUCLEOTIDE SEQUENCE</scope>
</reference>